<dbReference type="AlphaFoldDB" id="A0A1M7B147"/>
<dbReference type="InterPro" id="IPR001647">
    <property type="entry name" value="HTH_TetR"/>
</dbReference>
<dbReference type="SUPFAM" id="SSF48498">
    <property type="entry name" value="Tetracyclin repressor-like, C-terminal domain"/>
    <property type="match status" value="1"/>
</dbReference>
<keyword evidence="3" id="KW-0804">Transcription</keyword>
<dbReference type="InterPro" id="IPR023772">
    <property type="entry name" value="DNA-bd_HTH_TetR-type_CS"/>
</dbReference>
<accession>A0A1M7B147</accession>
<dbReference type="GO" id="GO:0003677">
    <property type="term" value="F:DNA binding"/>
    <property type="evidence" value="ECO:0007669"/>
    <property type="project" value="UniProtKB-UniRule"/>
</dbReference>
<dbReference type="SUPFAM" id="SSF46689">
    <property type="entry name" value="Homeodomain-like"/>
    <property type="match status" value="1"/>
</dbReference>
<keyword evidence="2 4" id="KW-0238">DNA-binding</keyword>
<dbReference type="InterPro" id="IPR036271">
    <property type="entry name" value="Tet_transcr_reg_TetR-rel_C_sf"/>
</dbReference>
<sequence length="193" mass="20601">MAVFWRHGYRDASIGQLTEAMGVTPPSLYGAFTSKSALFIEAAQRYLTTDGAAPAAALTTAPTARAAVEAMLLAQADLFTRPDRPPGCLLTRAALTCPADEPDVAEFLARATHARLTDLQRVLRAAADRGEPIPFGPRETAALVDTVVQGMAVRAAEGATRRELRRTARRTMQMWDAAVAAAADPAHSARTRT</sequence>
<evidence type="ECO:0000256" key="2">
    <source>
        <dbReference type="ARBA" id="ARBA00023125"/>
    </source>
</evidence>
<reference evidence="6 7" key="1">
    <citation type="submission" date="2016-11" db="EMBL/GenBank/DDBJ databases">
        <authorList>
            <person name="Jaros S."/>
            <person name="Januszkiewicz K."/>
            <person name="Wedrychowicz H."/>
        </authorList>
    </citation>
    <scope>NUCLEOTIDE SEQUENCE [LARGE SCALE GENOMIC DNA]</scope>
    <source>
        <strain evidence="6 7">DSM 43832</strain>
    </source>
</reference>
<dbReference type="Gene3D" id="1.10.10.60">
    <property type="entry name" value="Homeodomain-like"/>
    <property type="match status" value="1"/>
</dbReference>
<keyword evidence="7" id="KW-1185">Reference proteome</keyword>
<feature type="DNA-binding region" description="H-T-H motif" evidence="4">
    <location>
        <begin position="13"/>
        <end position="32"/>
    </location>
</feature>
<evidence type="ECO:0000313" key="7">
    <source>
        <dbReference type="Proteomes" id="UP000184363"/>
    </source>
</evidence>
<dbReference type="Pfam" id="PF00440">
    <property type="entry name" value="TetR_N"/>
    <property type="match status" value="1"/>
</dbReference>
<dbReference type="PROSITE" id="PS01081">
    <property type="entry name" value="HTH_TETR_1"/>
    <property type="match status" value="1"/>
</dbReference>
<evidence type="ECO:0000256" key="4">
    <source>
        <dbReference type="PROSITE-ProRule" id="PRU00335"/>
    </source>
</evidence>
<dbReference type="PANTHER" id="PTHR47506:SF1">
    <property type="entry name" value="HTH-TYPE TRANSCRIPTIONAL REGULATOR YJDC"/>
    <property type="match status" value="1"/>
</dbReference>
<name>A0A1M7B147_PSETH</name>
<dbReference type="InterPro" id="IPR009057">
    <property type="entry name" value="Homeodomain-like_sf"/>
</dbReference>
<evidence type="ECO:0000259" key="5">
    <source>
        <dbReference type="PROSITE" id="PS50977"/>
    </source>
</evidence>
<proteinExistence type="predicted"/>
<evidence type="ECO:0000256" key="3">
    <source>
        <dbReference type="ARBA" id="ARBA00023163"/>
    </source>
</evidence>
<evidence type="ECO:0000313" key="6">
    <source>
        <dbReference type="EMBL" id="SHL48389.1"/>
    </source>
</evidence>
<protein>
    <submittedName>
        <fullName evidence="6">Transcriptional regulator, TetR family</fullName>
    </submittedName>
</protein>
<gene>
    <name evidence="6" type="ORF">SAMN05443637_1311</name>
</gene>
<dbReference type="PROSITE" id="PS50977">
    <property type="entry name" value="HTH_TETR_2"/>
    <property type="match status" value="1"/>
</dbReference>
<feature type="domain" description="HTH tetR-type" evidence="5">
    <location>
        <begin position="1"/>
        <end position="50"/>
    </location>
</feature>
<dbReference type="EMBL" id="FRAP01000031">
    <property type="protein sequence ID" value="SHL48389.1"/>
    <property type="molecule type" value="Genomic_DNA"/>
</dbReference>
<organism evidence="6 7">
    <name type="scientific">Pseudonocardia thermophila</name>
    <dbReference type="NCBI Taxonomy" id="1848"/>
    <lineage>
        <taxon>Bacteria</taxon>
        <taxon>Bacillati</taxon>
        <taxon>Actinomycetota</taxon>
        <taxon>Actinomycetes</taxon>
        <taxon>Pseudonocardiales</taxon>
        <taxon>Pseudonocardiaceae</taxon>
        <taxon>Pseudonocardia</taxon>
    </lineage>
</organism>
<evidence type="ECO:0000256" key="1">
    <source>
        <dbReference type="ARBA" id="ARBA00023015"/>
    </source>
</evidence>
<dbReference type="Gene3D" id="1.10.357.10">
    <property type="entry name" value="Tetracycline Repressor, domain 2"/>
    <property type="match status" value="1"/>
</dbReference>
<dbReference type="Proteomes" id="UP000184363">
    <property type="component" value="Unassembled WGS sequence"/>
</dbReference>
<keyword evidence="1" id="KW-0805">Transcription regulation</keyword>
<dbReference type="PANTHER" id="PTHR47506">
    <property type="entry name" value="TRANSCRIPTIONAL REGULATORY PROTEIN"/>
    <property type="match status" value="1"/>
</dbReference>